<dbReference type="GO" id="GO:0008795">
    <property type="term" value="F:NAD+ synthase activity"/>
    <property type="evidence" value="ECO:0007669"/>
    <property type="project" value="UniProtKB-EC"/>
</dbReference>
<evidence type="ECO:0000256" key="6">
    <source>
        <dbReference type="ARBA" id="ARBA00023027"/>
    </source>
</evidence>
<feature type="active site" description="For glutaminase activity" evidence="7">
    <location>
        <position position="111"/>
    </location>
</feature>
<feature type="binding site" evidence="7">
    <location>
        <position position="197"/>
    </location>
    <ligand>
        <name>L-glutamine</name>
        <dbReference type="ChEBI" id="CHEBI:58359"/>
    </ligand>
</feature>
<evidence type="ECO:0000256" key="4">
    <source>
        <dbReference type="ARBA" id="ARBA00022741"/>
    </source>
</evidence>
<dbReference type="RefSeq" id="WP_290248522.1">
    <property type="nucleotide sequence ID" value="NZ_JAUFQT010000001.1"/>
</dbReference>
<dbReference type="Pfam" id="PF00795">
    <property type="entry name" value="CN_hydrolase"/>
    <property type="match status" value="1"/>
</dbReference>
<comment type="similarity">
    <text evidence="9">Belongs to the NAD synthetase family.</text>
</comment>
<keyword evidence="3 7" id="KW-0436">Ligase</keyword>
<name>A0ABV5J459_9BACT</name>
<evidence type="ECO:0000313" key="11">
    <source>
        <dbReference type="EMBL" id="MFB9211614.1"/>
    </source>
</evidence>
<accession>A0ABV5J459</accession>
<dbReference type="InterPro" id="IPR003694">
    <property type="entry name" value="NAD_synthase"/>
</dbReference>
<reference evidence="11 12" key="1">
    <citation type="submission" date="2024-09" db="EMBL/GenBank/DDBJ databases">
        <authorList>
            <person name="Sun Q."/>
            <person name="Mori K."/>
        </authorList>
    </citation>
    <scope>NUCLEOTIDE SEQUENCE [LARGE SCALE GENOMIC DNA]</scope>
    <source>
        <strain evidence="11 12">CECT 7682</strain>
    </source>
</reference>
<evidence type="ECO:0000256" key="1">
    <source>
        <dbReference type="ARBA" id="ARBA00005188"/>
    </source>
</evidence>
<dbReference type="CDD" id="cd00553">
    <property type="entry name" value="NAD_synthase"/>
    <property type="match status" value="1"/>
</dbReference>
<sequence>MPNLKIGGATVNQTPLDWKGNLNNIINAIEEAKKQEIELLCFPELAITGYGSEDLFLSYWFPQKALRQLKELLPHCLGITVCVGLPVRIQDQLYNCMAIIEDGELNAFMAKQFLAIEGVHYECRWFTTWKANTLSKFDFFGKEVPFGDIVFEKKGFKYAFEICEDAWKGDKRPGFRLKDRGVNLIFNPSASHFAMGKSEHRENLVRESSIHLNSTYFYVNLLGNESGRMIFDGEVLVAEKGKILLKNDLLSFQSYLIFSYNLGENVEKLAEVSTEHDKKVEFTQAVSLALFDYLRKSRSHGFVLSLSGGADSSSLAVLVAEMVRRGIIELGVDTFLEKINLNFSPKTDNPEKEITGKLLTTAYQGSDNSSKETFESARMLAESVGAVFYDWKISEEVASYTQKIEKAIGRDLTWETDDVTLQNIQARARSPIIWMLANLNNALLLTTSNRSEGDVGYATMDGDTSGSISPIAAVDKFFILQWLQWAEKKLGYEGLRGVNSLQPTAELRPLEHHQTDEHDLMPYSVIVEIERLAIRDRRSPMDIFKILSEELSISPVQLKGYIRKFHQLWSRNQWKRERLAPSFHLDEFNVDPKTWYRFPILSGGFAEELEELDQLDVS</sequence>
<dbReference type="Proteomes" id="UP001589654">
    <property type="component" value="Unassembled WGS sequence"/>
</dbReference>
<gene>
    <name evidence="7 11" type="primary">nadE</name>
    <name evidence="11" type="ORF">ACFFUR_07340</name>
</gene>
<comment type="similarity">
    <text evidence="2 7 8">In the C-terminal section; belongs to the NAD synthetase family.</text>
</comment>
<keyword evidence="4 7" id="KW-0547">Nucleotide-binding</keyword>
<proteinExistence type="inferred from homology"/>
<keyword evidence="5 7" id="KW-0067">ATP-binding</keyword>
<dbReference type="SUPFAM" id="SSF52402">
    <property type="entry name" value="Adenine nucleotide alpha hydrolases-like"/>
    <property type="match status" value="1"/>
</dbReference>
<feature type="binding site" evidence="7">
    <location>
        <position position="575"/>
    </location>
    <ligand>
        <name>deamido-NAD(+)</name>
        <dbReference type="ChEBI" id="CHEBI:58437"/>
        <note>ligand shared between two neighboring subunits</note>
    </ligand>
</feature>
<dbReference type="HAMAP" id="MF_02090">
    <property type="entry name" value="NadE_glutamine_dep"/>
    <property type="match status" value="1"/>
</dbReference>
<comment type="pathway">
    <text evidence="1 7 8">Cofactor biosynthesis; NAD(+) biosynthesis; NAD(+) from deamido-NAD(+) (L-Gln route): step 1/1.</text>
</comment>
<evidence type="ECO:0000256" key="9">
    <source>
        <dbReference type="RuleBase" id="RU003811"/>
    </source>
</evidence>
<dbReference type="InterPro" id="IPR036526">
    <property type="entry name" value="C-N_Hydrolase_sf"/>
</dbReference>
<dbReference type="PIRSF" id="PIRSF006630">
    <property type="entry name" value="NADS_GAT"/>
    <property type="match status" value="1"/>
</dbReference>
<comment type="catalytic activity">
    <reaction evidence="7 8">
        <text>deamido-NAD(+) + L-glutamine + ATP + H2O = L-glutamate + AMP + diphosphate + NAD(+) + H(+)</text>
        <dbReference type="Rhea" id="RHEA:24384"/>
        <dbReference type="ChEBI" id="CHEBI:15377"/>
        <dbReference type="ChEBI" id="CHEBI:15378"/>
        <dbReference type="ChEBI" id="CHEBI:29985"/>
        <dbReference type="ChEBI" id="CHEBI:30616"/>
        <dbReference type="ChEBI" id="CHEBI:33019"/>
        <dbReference type="ChEBI" id="CHEBI:57540"/>
        <dbReference type="ChEBI" id="CHEBI:58359"/>
        <dbReference type="ChEBI" id="CHEBI:58437"/>
        <dbReference type="ChEBI" id="CHEBI:456215"/>
        <dbReference type="EC" id="6.3.5.1"/>
    </reaction>
</comment>
<dbReference type="Gene3D" id="3.60.110.10">
    <property type="entry name" value="Carbon-nitrogen hydrolase"/>
    <property type="match status" value="1"/>
</dbReference>
<dbReference type="InterPro" id="IPR014445">
    <property type="entry name" value="Gln-dep_NAD_synthase"/>
</dbReference>
<comment type="caution">
    <text evidence="7">Lacks conserved residue(s) required for the propagation of feature annotation.</text>
</comment>
<evidence type="ECO:0000259" key="10">
    <source>
        <dbReference type="PROSITE" id="PS50263"/>
    </source>
</evidence>
<feature type="binding site" evidence="7">
    <location>
        <position position="447"/>
    </location>
    <ligand>
        <name>ATP</name>
        <dbReference type="ChEBI" id="CHEBI:30616"/>
    </ligand>
</feature>
<dbReference type="EC" id="6.3.5.1" evidence="7 8"/>
<comment type="caution">
    <text evidence="11">The sequence shown here is derived from an EMBL/GenBank/DDBJ whole genome shotgun (WGS) entry which is preliminary data.</text>
</comment>
<evidence type="ECO:0000256" key="5">
    <source>
        <dbReference type="ARBA" id="ARBA00022840"/>
    </source>
</evidence>
<feature type="binding site" evidence="7">
    <location>
        <position position="423"/>
    </location>
    <ligand>
        <name>deamido-NAD(+)</name>
        <dbReference type="ChEBI" id="CHEBI:58437"/>
        <note>ligand shared between two neighboring subunits</note>
    </ligand>
</feature>
<dbReference type="CDD" id="cd07570">
    <property type="entry name" value="GAT_Gln-NAD-synth"/>
    <property type="match status" value="1"/>
</dbReference>
<dbReference type="PANTHER" id="PTHR23090">
    <property type="entry name" value="NH 3 /GLUTAMINE-DEPENDENT NAD + SYNTHETASE"/>
    <property type="match status" value="1"/>
</dbReference>
<evidence type="ECO:0000256" key="8">
    <source>
        <dbReference type="PIRNR" id="PIRNR006630"/>
    </source>
</evidence>
<dbReference type="Pfam" id="PF02540">
    <property type="entry name" value="NAD_synthase"/>
    <property type="match status" value="1"/>
</dbReference>
<keyword evidence="12" id="KW-1185">Reference proteome</keyword>
<evidence type="ECO:0000256" key="2">
    <source>
        <dbReference type="ARBA" id="ARBA00007145"/>
    </source>
</evidence>
<dbReference type="NCBIfam" id="TIGR00552">
    <property type="entry name" value="nadE"/>
    <property type="match status" value="1"/>
</dbReference>
<feature type="binding site" evidence="7">
    <location>
        <position position="452"/>
    </location>
    <ligand>
        <name>deamido-NAD(+)</name>
        <dbReference type="ChEBI" id="CHEBI:58437"/>
        <note>ligand shared between two neighboring subunits</note>
    </ligand>
</feature>
<dbReference type="SUPFAM" id="SSF56317">
    <property type="entry name" value="Carbon-nitrogen hydrolase"/>
    <property type="match status" value="1"/>
</dbReference>
<evidence type="ECO:0000313" key="12">
    <source>
        <dbReference type="Proteomes" id="UP001589654"/>
    </source>
</evidence>
<dbReference type="Gene3D" id="3.40.50.620">
    <property type="entry name" value="HUPs"/>
    <property type="match status" value="1"/>
</dbReference>
<dbReference type="InterPro" id="IPR003010">
    <property type="entry name" value="C-N_Hydrolase"/>
</dbReference>
<protein>
    <recommendedName>
        <fullName evidence="7 8">Glutamine-dependent NAD(+) synthetase</fullName>
        <ecNumber evidence="7 8">6.3.5.1</ecNumber>
    </recommendedName>
    <alternativeName>
        <fullName evidence="7 8">NAD(+) synthase [glutamine-hydrolyzing]</fullName>
    </alternativeName>
</protein>
<dbReference type="EMBL" id="JBHMEW010000051">
    <property type="protein sequence ID" value="MFB9211614.1"/>
    <property type="molecule type" value="Genomic_DNA"/>
</dbReference>
<feature type="binding site" evidence="7">
    <location>
        <position position="191"/>
    </location>
    <ligand>
        <name>L-glutamine</name>
        <dbReference type="ChEBI" id="CHEBI:58359"/>
    </ligand>
</feature>
<dbReference type="InterPro" id="IPR022310">
    <property type="entry name" value="NAD/GMP_synthase"/>
</dbReference>
<comment type="function">
    <text evidence="7">Catalyzes the ATP-dependent amidation of deamido-NAD to form NAD. Uses L-glutamine as a nitrogen source.</text>
</comment>
<organism evidence="11 12">
    <name type="scientific">Echinicola jeungdonensis</name>
    <dbReference type="NCBI Taxonomy" id="709343"/>
    <lineage>
        <taxon>Bacteria</taxon>
        <taxon>Pseudomonadati</taxon>
        <taxon>Bacteroidota</taxon>
        <taxon>Cytophagia</taxon>
        <taxon>Cytophagales</taxon>
        <taxon>Cyclobacteriaceae</taxon>
        <taxon>Echinicola</taxon>
    </lineage>
</organism>
<dbReference type="InterPro" id="IPR014729">
    <property type="entry name" value="Rossmann-like_a/b/a_fold"/>
</dbReference>
<feature type="active site" description="Nucleophile; for glutaminase activity" evidence="7">
    <location>
        <position position="163"/>
    </location>
</feature>
<dbReference type="PANTHER" id="PTHR23090:SF9">
    <property type="entry name" value="GLUTAMINE-DEPENDENT NAD(+) SYNTHETASE"/>
    <property type="match status" value="1"/>
</dbReference>
<evidence type="ECO:0000256" key="3">
    <source>
        <dbReference type="ARBA" id="ARBA00022598"/>
    </source>
</evidence>
<feature type="active site" description="Proton acceptor; for glutaminase activity" evidence="7">
    <location>
        <position position="44"/>
    </location>
</feature>
<evidence type="ECO:0000256" key="7">
    <source>
        <dbReference type="HAMAP-Rule" id="MF_02090"/>
    </source>
</evidence>
<dbReference type="PROSITE" id="PS50263">
    <property type="entry name" value="CN_HYDROLASE"/>
    <property type="match status" value="1"/>
</dbReference>
<feature type="domain" description="CN hydrolase" evidence="10">
    <location>
        <begin position="4"/>
        <end position="262"/>
    </location>
</feature>
<keyword evidence="6 7" id="KW-0520">NAD</keyword>